<sequence>MDRTPAKSPFLELAGELRNKVYDFAFGDERPVLDVTFDGNENRRIRVFNPQDNANAVGALTAFSVNHQLRHESLTRLFSKKHFRVYEHGKSYRYAARTFLAAISAQGRKYIEHIELINPTPFCLADEPNRKSLNTLSSTMALLCSVKSLKFLHLDIDLAELFDGMGVRISLQESIDAVLAIDCINVNLGYHRKNRNAECERRSGLNERNSSNV</sequence>
<evidence type="ECO:0000313" key="2">
    <source>
        <dbReference type="Proteomes" id="UP000504636"/>
    </source>
</evidence>
<keyword evidence="2" id="KW-1185">Reference proteome</keyword>
<accession>A0A6A6YEC2</accession>
<organism evidence="1">
    <name type="scientific">Mytilinidion resinicola</name>
    <dbReference type="NCBI Taxonomy" id="574789"/>
    <lineage>
        <taxon>Eukaryota</taxon>
        <taxon>Fungi</taxon>
        <taxon>Dikarya</taxon>
        <taxon>Ascomycota</taxon>
        <taxon>Pezizomycotina</taxon>
        <taxon>Dothideomycetes</taxon>
        <taxon>Pleosporomycetidae</taxon>
        <taxon>Mytilinidiales</taxon>
        <taxon>Mytilinidiaceae</taxon>
        <taxon>Mytilinidion</taxon>
    </lineage>
</organism>
<evidence type="ECO:0000313" key="3">
    <source>
        <dbReference type="RefSeq" id="XP_033573913.1"/>
    </source>
</evidence>
<dbReference type="GeneID" id="54461507"/>
<dbReference type="Proteomes" id="UP000504636">
    <property type="component" value="Unplaced"/>
</dbReference>
<reference evidence="1 3" key="1">
    <citation type="journal article" date="2020" name="Stud. Mycol.">
        <title>101 Dothideomycetes genomes: a test case for predicting lifestyles and emergence of pathogens.</title>
        <authorList>
            <person name="Haridas S."/>
            <person name="Albert R."/>
            <person name="Binder M."/>
            <person name="Bloem J."/>
            <person name="Labutti K."/>
            <person name="Salamov A."/>
            <person name="Andreopoulos B."/>
            <person name="Baker S."/>
            <person name="Barry K."/>
            <person name="Bills G."/>
            <person name="Bluhm B."/>
            <person name="Cannon C."/>
            <person name="Castanera R."/>
            <person name="Culley D."/>
            <person name="Daum C."/>
            <person name="Ezra D."/>
            <person name="Gonzalez J."/>
            <person name="Henrissat B."/>
            <person name="Kuo A."/>
            <person name="Liang C."/>
            <person name="Lipzen A."/>
            <person name="Lutzoni F."/>
            <person name="Magnuson J."/>
            <person name="Mondo S."/>
            <person name="Nolan M."/>
            <person name="Ohm R."/>
            <person name="Pangilinan J."/>
            <person name="Park H.-J."/>
            <person name="Ramirez L."/>
            <person name="Alfaro M."/>
            <person name="Sun H."/>
            <person name="Tritt A."/>
            <person name="Yoshinaga Y."/>
            <person name="Zwiers L.-H."/>
            <person name="Turgeon B."/>
            <person name="Goodwin S."/>
            <person name="Spatafora J."/>
            <person name="Crous P."/>
            <person name="Grigoriev I."/>
        </authorList>
    </citation>
    <scope>NUCLEOTIDE SEQUENCE</scope>
    <source>
        <strain evidence="1 3">CBS 304.34</strain>
    </source>
</reference>
<reference evidence="3" key="2">
    <citation type="submission" date="2020-04" db="EMBL/GenBank/DDBJ databases">
        <authorList>
            <consortium name="NCBI Genome Project"/>
        </authorList>
    </citation>
    <scope>NUCLEOTIDE SEQUENCE</scope>
    <source>
        <strain evidence="3">CBS 304.34</strain>
    </source>
</reference>
<reference evidence="3" key="3">
    <citation type="submission" date="2025-04" db="UniProtKB">
        <authorList>
            <consortium name="RefSeq"/>
        </authorList>
    </citation>
    <scope>IDENTIFICATION</scope>
    <source>
        <strain evidence="3">CBS 304.34</strain>
    </source>
</reference>
<protein>
    <submittedName>
        <fullName evidence="1 3">Uncharacterized protein</fullName>
    </submittedName>
</protein>
<gene>
    <name evidence="1 3" type="ORF">BDZ99DRAFT_465700</name>
</gene>
<dbReference type="RefSeq" id="XP_033573913.1">
    <property type="nucleotide sequence ID" value="XM_033720614.1"/>
</dbReference>
<evidence type="ECO:0000313" key="1">
    <source>
        <dbReference type="EMBL" id="KAF2806949.1"/>
    </source>
</evidence>
<dbReference type="InterPro" id="IPR038883">
    <property type="entry name" value="AN11006-like"/>
</dbReference>
<dbReference type="PANTHER" id="PTHR42085">
    <property type="entry name" value="F-BOX DOMAIN-CONTAINING PROTEIN"/>
    <property type="match status" value="1"/>
</dbReference>
<dbReference type="EMBL" id="MU003706">
    <property type="protein sequence ID" value="KAF2806949.1"/>
    <property type="molecule type" value="Genomic_DNA"/>
</dbReference>
<name>A0A6A6YEC2_9PEZI</name>
<dbReference type="OrthoDB" id="4790878at2759"/>
<dbReference type="PANTHER" id="PTHR42085:SF2">
    <property type="entry name" value="F-BOX DOMAIN-CONTAINING PROTEIN"/>
    <property type="match status" value="1"/>
</dbReference>
<proteinExistence type="predicted"/>
<dbReference type="AlphaFoldDB" id="A0A6A6YEC2"/>